<evidence type="ECO:0000256" key="4">
    <source>
        <dbReference type="ARBA" id="ARBA00023242"/>
    </source>
</evidence>
<evidence type="ECO:0000256" key="5">
    <source>
        <dbReference type="ARBA" id="ARBA00025747"/>
    </source>
</evidence>
<evidence type="ECO:0000313" key="7">
    <source>
        <dbReference type="EMBL" id="OQV24296.1"/>
    </source>
</evidence>
<accession>A0A1W0X9T9</accession>
<dbReference type="Proteomes" id="UP000192578">
    <property type="component" value="Unassembled WGS sequence"/>
</dbReference>
<feature type="compositionally biased region" description="Low complexity" evidence="6">
    <location>
        <begin position="327"/>
        <end position="353"/>
    </location>
</feature>
<gene>
    <name evidence="7" type="ORF">BV898_01836</name>
</gene>
<dbReference type="InterPro" id="IPR052287">
    <property type="entry name" value="NHEJ_factor"/>
</dbReference>
<reference evidence="8" key="1">
    <citation type="submission" date="2017-01" db="EMBL/GenBank/DDBJ databases">
        <title>Comparative genomics of anhydrobiosis in the tardigrade Hypsibius dujardini.</title>
        <authorList>
            <person name="Yoshida Y."/>
            <person name="Koutsovoulos G."/>
            <person name="Laetsch D."/>
            <person name="Stevens L."/>
            <person name="Kumar S."/>
            <person name="Horikawa D."/>
            <person name="Ishino K."/>
            <person name="Komine S."/>
            <person name="Tomita M."/>
            <person name="Blaxter M."/>
            <person name="Arakawa K."/>
        </authorList>
    </citation>
    <scope>NUCLEOTIDE SEQUENCE [LARGE SCALE GENOMIC DNA]</scope>
    <source>
        <strain evidence="8">Z151</strain>
    </source>
</reference>
<comment type="subcellular location">
    <subcellularLocation>
        <location evidence="1">Nucleus</location>
    </subcellularLocation>
</comment>
<comment type="similarity">
    <text evidence="5">Belongs to the XRCC4-XLF family. XLF subfamily.</text>
</comment>
<evidence type="ECO:0008006" key="9">
    <source>
        <dbReference type="Google" id="ProtNLM"/>
    </source>
</evidence>
<keyword evidence="8" id="KW-1185">Reference proteome</keyword>
<dbReference type="OrthoDB" id="2155935at2759"/>
<dbReference type="GO" id="GO:0045027">
    <property type="term" value="F:DNA end binding"/>
    <property type="evidence" value="ECO:0007669"/>
    <property type="project" value="TreeGrafter"/>
</dbReference>
<dbReference type="AlphaFoldDB" id="A0A1W0X9T9"/>
<name>A0A1W0X9T9_HYPEX</name>
<evidence type="ECO:0000256" key="6">
    <source>
        <dbReference type="SAM" id="MobiDB-lite"/>
    </source>
</evidence>
<keyword evidence="2" id="KW-0227">DNA damage</keyword>
<dbReference type="GO" id="GO:0006303">
    <property type="term" value="P:double-strand break repair via nonhomologous end joining"/>
    <property type="evidence" value="ECO:0007669"/>
    <property type="project" value="TreeGrafter"/>
</dbReference>
<sequence>MTKVPPAEQASIVDAKFEAEEWHCHTVSAATAMHGEHDNHFGTFFSATQKSDAVEERCLWMKILTVLEESEDGEETSGFRFLAFDPSDGALWYQQAKTMPEISKKVQEFNEGLEFEDDVLLNHIDAAVRGKCPNICWRFTTERIMERGALVPTKILGFISCRAPVGKIALDFKFDCQKVRWEVNMTRQSFPLAHLVLPLYTDMHFLTDTTAELYRIIEKKDKEIEDYKNHGAKVSRKHLSTAPFDADAFTLTHIKTYQPPNITDTSHFLKLMALDSMVKKRRLDLLLEQQKNITEDVDAEMIDAEAQPSESKKARDGGGHSPVKVRAPSPVTVAPAASSSPSPSSETSTSQTPGEVTRKSSRKVVQKAASTQSAAEKPAPPKKKRGLF</sequence>
<evidence type="ECO:0000256" key="1">
    <source>
        <dbReference type="ARBA" id="ARBA00004123"/>
    </source>
</evidence>
<evidence type="ECO:0000256" key="3">
    <source>
        <dbReference type="ARBA" id="ARBA00023204"/>
    </source>
</evidence>
<dbReference type="Gene3D" id="1.10.287.450">
    <property type="entry name" value="Helix hairpin bin"/>
    <property type="match status" value="1"/>
</dbReference>
<dbReference type="EMBL" id="MTYJ01000007">
    <property type="protein sequence ID" value="OQV24296.1"/>
    <property type="molecule type" value="Genomic_DNA"/>
</dbReference>
<dbReference type="PANTHER" id="PTHR32235">
    <property type="entry name" value="NON-HOMOLOGOUS END-JOINING FACTOR 1"/>
    <property type="match status" value="1"/>
</dbReference>
<keyword evidence="3" id="KW-0234">DNA repair</keyword>
<feature type="region of interest" description="Disordered" evidence="6">
    <location>
        <begin position="304"/>
        <end position="388"/>
    </location>
</feature>
<comment type="caution">
    <text evidence="7">The sequence shown here is derived from an EMBL/GenBank/DDBJ whole genome shotgun (WGS) entry which is preliminary data.</text>
</comment>
<dbReference type="PANTHER" id="PTHR32235:SF1">
    <property type="entry name" value="NON-HOMOLOGOUS END-JOINING FACTOR 1"/>
    <property type="match status" value="1"/>
</dbReference>
<organism evidence="7 8">
    <name type="scientific">Hypsibius exemplaris</name>
    <name type="common">Freshwater tardigrade</name>
    <dbReference type="NCBI Taxonomy" id="2072580"/>
    <lineage>
        <taxon>Eukaryota</taxon>
        <taxon>Metazoa</taxon>
        <taxon>Ecdysozoa</taxon>
        <taxon>Tardigrada</taxon>
        <taxon>Eutardigrada</taxon>
        <taxon>Parachela</taxon>
        <taxon>Hypsibioidea</taxon>
        <taxon>Hypsibiidae</taxon>
        <taxon>Hypsibius</taxon>
    </lineage>
</organism>
<proteinExistence type="inferred from homology"/>
<keyword evidence="4" id="KW-0539">Nucleus</keyword>
<dbReference type="GO" id="GO:0032807">
    <property type="term" value="C:DNA ligase IV complex"/>
    <property type="evidence" value="ECO:0007669"/>
    <property type="project" value="TreeGrafter"/>
</dbReference>
<evidence type="ECO:0000256" key="2">
    <source>
        <dbReference type="ARBA" id="ARBA00022763"/>
    </source>
</evidence>
<evidence type="ECO:0000313" key="8">
    <source>
        <dbReference type="Proteomes" id="UP000192578"/>
    </source>
</evidence>
<protein>
    <recommendedName>
        <fullName evidence="9">Non-homologous end-joining factor 1</fullName>
    </recommendedName>
</protein>